<dbReference type="Proteomes" id="UP000747542">
    <property type="component" value="Unassembled WGS sequence"/>
</dbReference>
<name>A0A8J5K4B9_HOMAM</name>
<accession>A0A8J5K4B9</accession>
<dbReference type="Gene3D" id="3.30.70.330">
    <property type="match status" value="1"/>
</dbReference>
<dbReference type="InterPro" id="IPR012677">
    <property type="entry name" value="Nucleotide-bd_a/b_plait_sf"/>
</dbReference>
<feature type="non-terminal residue" evidence="1">
    <location>
        <position position="1"/>
    </location>
</feature>
<evidence type="ECO:0008006" key="3">
    <source>
        <dbReference type="Google" id="ProtNLM"/>
    </source>
</evidence>
<dbReference type="GO" id="GO:0003676">
    <property type="term" value="F:nucleic acid binding"/>
    <property type="evidence" value="ECO:0007669"/>
    <property type="project" value="InterPro"/>
</dbReference>
<evidence type="ECO:0000313" key="1">
    <source>
        <dbReference type="EMBL" id="KAG7167741.1"/>
    </source>
</evidence>
<proteinExistence type="predicted"/>
<reference evidence="1" key="1">
    <citation type="journal article" date="2021" name="Sci. Adv.">
        <title>The American lobster genome reveals insights on longevity, neural, and immune adaptations.</title>
        <authorList>
            <person name="Polinski J.M."/>
            <person name="Zimin A.V."/>
            <person name="Clark K.F."/>
            <person name="Kohn A.B."/>
            <person name="Sadowski N."/>
            <person name="Timp W."/>
            <person name="Ptitsyn A."/>
            <person name="Khanna P."/>
            <person name="Romanova D.Y."/>
            <person name="Williams P."/>
            <person name="Greenwood S.J."/>
            <person name="Moroz L.L."/>
            <person name="Walt D.R."/>
            <person name="Bodnar A.G."/>
        </authorList>
    </citation>
    <scope>NUCLEOTIDE SEQUENCE</scope>
    <source>
        <strain evidence="1">GMGI-L3</strain>
    </source>
</reference>
<evidence type="ECO:0000313" key="2">
    <source>
        <dbReference type="Proteomes" id="UP000747542"/>
    </source>
</evidence>
<dbReference type="InterPro" id="IPR035979">
    <property type="entry name" value="RBD_domain_sf"/>
</dbReference>
<dbReference type="AlphaFoldDB" id="A0A8J5K4B9"/>
<dbReference type="EMBL" id="JAHLQT010021257">
    <property type="protein sequence ID" value="KAG7167741.1"/>
    <property type="molecule type" value="Genomic_DNA"/>
</dbReference>
<organism evidence="1 2">
    <name type="scientific">Homarus americanus</name>
    <name type="common">American lobster</name>
    <dbReference type="NCBI Taxonomy" id="6706"/>
    <lineage>
        <taxon>Eukaryota</taxon>
        <taxon>Metazoa</taxon>
        <taxon>Ecdysozoa</taxon>
        <taxon>Arthropoda</taxon>
        <taxon>Crustacea</taxon>
        <taxon>Multicrustacea</taxon>
        <taxon>Malacostraca</taxon>
        <taxon>Eumalacostraca</taxon>
        <taxon>Eucarida</taxon>
        <taxon>Decapoda</taxon>
        <taxon>Pleocyemata</taxon>
        <taxon>Astacidea</taxon>
        <taxon>Nephropoidea</taxon>
        <taxon>Nephropidae</taxon>
        <taxon>Homarus</taxon>
    </lineage>
</organism>
<gene>
    <name evidence="1" type="ORF">Hamer_G010127</name>
</gene>
<comment type="caution">
    <text evidence="1">The sequence shown here is derived from an EMBL/GenBank/DDBJ whole genome shotgun (WGS) entry which is preliminary data.</text>
</comment>
<protein>
    <recommendedName>
        <fullName evidence="3">RRM domain-containing protein</fullName>
    </recommendedName>
</protein>
<sequence>FISRKQKQMSQKKKLNKLPKMAKKMKKDDAVGLTSEFPVVEETFKPKVKIPLTKKANNILVTQKMNSPLIGKRSSVNLKSKQDIFGLKKMDSITVSFCNKLTPQKGGVCTLRLYVTGLASTVTDKDLMNSFVKAKSVHIAQTYKGNKPFRIGHIFFTNEDDVDEELAVKNRRINDAYVHVTKDSSTIRKRPLAQGVDSSPAKRAKVCTVMTTF</sequence>
<dbReference type="SUPFAM" id="SSF54928">
    <property type="entry name" value="RNA-binding domain, RBD"/>
    <property type="match status" value="1"/>
</dbReference>
<keyword evidence="2" id="KW-1185">Reference proteome</keyword>